<dbReference type="Pfam" id="PF02597">
    <property type="entry name" value="ThiS"/>
    <property type="match status" value="1"/>
</dbReference>
<dbReference type="PATRIC" id="fig|1461584.3.peg.566"/>
<sequence length="91" mass="9692">MRLVLPASLAEAVDGRRVLQVVPEAPTVDGLLAALRIQYPRIFTRICDEAGGVRRYVNIYVDGEDIRDIASRGGSIVGGTEVLVLQSVAGG</sequence>
<reference evidence="1" key="1">
    <citation type="submission" date="2014-07" db="EMBL/GenBank/DDBJ databases">
        <authorList>
            <person name="Urmite Genomes Urmite Genomes"/>
        </authorList>
    </citation>
    <scope>NUCLEOTIDE SEQUENCE</scope>
    <source>
        <strain evidence="1">11W110_air</strain>
    </source>
</reference>
<gene>
    <name evidence="1" type="ORF">BN1051_00576</name>
</gene>
<name>A0A078MLX1_9MICC</name>
<dbReference type="PANTHER" id="PTHR38031:SF1">
    <property type="entry name" value="SULFUR CARRIER PROTEIN CYSO"/>
    <property type="match status" value="1"/>
</dbReference>
<dbReference type="EMBL" id="LN483070">
    <property type="protein sequence ID" value="CEA07264.1"/>
    <property type="molecule type" value="Genomic_DNA"/>
</dbReference>
<protein>
    <submittedName>
        <fullName evidence="1">ThiS family protein</fullName>
    </submittedName>
</protein>
<dbReference type="SUPFAM" id="SSF54285">
    <property type="entry name" value="MoaD/ThiS"/>
    <property type="match status" value="1"/>
</dbReference>
<organism evidence="1">
    <name type="scientific">Arthrobacter saudimassiliensis</name>
    <dbReference type="NCBI Taxonomy" id="1461584"/>
    <lineage>
        <taxon>Bacteria</taxon>
        <taxon>Bacillati</taxon>
        <taxon>Actinomycetota</taxon>
        <taxon>Actinomycetes</taxon>
        <taxon>Micrococcales</taxon>
        <taxon>Micrococcaceae</taxon>
        <taxon>Arthrobacter</taxon>
    </lineage>
</organism>
<dbReference type="InterPro" id="IPR052045">
    <property type="entry name" value="Sulfur_Carrier/Prot_Modifier"/>
</dbReference>
<dbReference type="AlphaFoldDB" id="A0A078MLX1"/>
<dbReference type="Gene3D" id="3.10.20.30">
    <property type="match status" value="1"/>
</dbReference>
<dbReference type="PANTHER" id="PTHR38031">
    <property type="entry name" value="SULFUR CARRIER PROTEIN SLR0821-RELATED"/>
    <property type="match status" value="1"/>
</dbReference>
<proteinExistence type="predicted"/>
<dbReference type="InterPro" id="IPR016155">
    <property type="entry name" value="Mopterin_synth/thiamin_S_b"/>
</dbReference>
<dbReference type="InterPro" id="IPR012675">
    <property type="entry name" value="Beta-grasp_dom_sf"/>
</dbReference>
<accession>A0A078MLX1</accession>
<evidence type="ECO:0000313" key="1">
    <source>
        <dbReference type="EMBL" id="CEA07264.1"/>
    </source>
</evidence>
<dbReference type="InterPro" id="IPR003749">
    <property type="entry name" value="ThiS/MoaD-like"/>
</dbReference>